<protein>
    <submittedName>
        <fullName evidence="8">Solute carrier family 23 protein</fullName>
    </submittedName>
</protein>
<feature type="transmembrane region" description="Helical" evidence="7">
    <location>
        <begin position="88"/>
        <end position="106"/>
    </location>
</feature>
<name>A0ABP9FWS2_9MICC</name>
<dbReference type="PANTHER" id="PTHR42810:SF4">
    <property type="entry name" value="URIC ACID TRANSPORTER UACT"/>
    <property type="match status" value="1"/>
</dbReference>
<keyword evidence="4 7" id="KW-0812">Transmembrane</keyword>
<keyword evidence="3" id="KW-0813">Transport</keyword>
<evidence type="ECO:0000256" key="2">
    <source>
        <dbReference type="ARBA" id="ARBA00008821"/>
    </source>
</evidence>
<feature type="transmembrane region" description="Helical" evidence="7">
    <location>
        <begin position="327"/>
        <end position="350"/>
    </location>
</feature>
<feature type="transmembrane region" description="Helical" evidence="7">
    <location>
        <begin position="64"/>
        <end position="81"/>
    </location>
</feature>
<feature type="transmembrane region" description="Helical" evidence="7">
    <location>
        <begin position="248"/>
        <end position="268"/>
    </location>
</feature>
<feature type="transmembrane region" description="Helical" evidence="7">
    <location>
        <begin position="414"/>
        <end position="433"/>
    </location>
</feature>
<evidence type="ECO:0000313" key="8">
    <source>
        <dbReference type="EMBL" id="GAA4919038.1"/>
    </source>
</evidence>
<feature type="transmembrane region" description="Helical" evidence="7">
    <location>
        <begin position="193"/>
        <end position="210"/>
    </location>
</feature>
<feature type="transmembrane region" description="Helical" evidence="7">
    <location>
        <begin position="356"/>
        <end position="377"/>
    </location>
</feature>
<feature type="transmembrane region" description="Helical" evidence="7">
    <location>
        <begin position="389"/>
        <end position="408"/>
    </location>
</feature>
<dbReference type="PANTHER" id="PTHR42810">
    <property type="entry name" value="PURINE PERMEASE C1399.01C-RELATED"/>
    <property type="match status" value="1"/>
</dbReference>
<dbReference type="EMBL" id="BAABLW010000007">
    <property type="protein sequence ID" value="GAA4919038.1"/>
    <property type="molecule type" value="Genomic_DNA"/>
</dbReference>
<sequence>MNNQIFPGFGWSLHGDGKTIRPGAVVTPDERLNWFQTLGIGAQHVVAMFGATFLVPLITGFPPSTTLLFSGIGTILFLIITAGRVPSYLGSSFAFIAPVAAAMGSYGMGGALGGILATGALLVLIGVVVHFAGARWIQVLMPPVVTGAIVALIGLNLAPAAWGNVQGAPITATVTIVSMLVAGVLFRGLLGRLSILLGVVVGYFVALFRGEVDFSNMDPALHRVFDGDLSALLQVKWFGWPQFTAPEFHIGVLGLFLPVVLVLVAENVGHVKSVALMTNSDLDPVTGRALMADGLATMLAGSGGGSGTTTYAENIGVMASSRVYSTAAYWVAGAFAILLALISPVGQLIATVPNGVLGGAGTVLYGMIGILGVRIWVQNKVDFSNPINLAAAGVPLIIAIANFTMIFGEIELEGIAIGSIAALLIYHVLSAIARWRGTDVGVEEGDDAALATPVNRDDLEKMHNDDAR</sequence>
<keyword evidence="9" id="KW-1185">Reference proteome</keyword>
<feature type="transmembrane region" description="Helical" evidence="7">
    <location>
        <begin position="168"/>
        <end position="186"/>
    </location>
</feature>
<reference evidence="9" key="1">
    <citation type="journal article" date="2019" name="Int. J. Syst. Evol. Microbiol.">
        <title>The Global Catalogue of Microorganisms (GCM) 10K type strain sequencing project: providing services to taxonomists for standard genome sequencing and annotation.</title>
        <authorList>
            <consortium name="The Broad Institute Genomics Platform"/>
            <consortium name="The Broad Institute Genome Sequencing Center for Infectious Disease"/>
            <person name="Wu L."/>
            <person name="Ma J."/>
        </authorList>
    </citation>
    <scope>NUCLEOTIDE SEQUENCE [LARGE SCALE GENOMIC DNA]</scope>
    <source>
        <strain evidence="9">JCM 19129</strain>
    </source>
</reference>
<evidence type="ECO:0000256" key="7">
    <source>
        <dbReference type="SAM" id="Phobius"/>
    </source>
</evidence>
<keyword evidence="6 7" id="KW-0472">Membrane</keyword>
<evidence type="ECO:0000256" key="3">
    <source>
        <dbReference type="ARBA" id="ARBA00022448"/>
    </source>
</evidence>
<comment type="caution">
    <text evidence="8">The sequence shown here is derived from an EMBL/GenBank/DDBJ whole genome shotgun (WGS) entry which is preliminary data.</text>
</comment>
<organism evidence="8 9">
    <name type="scientific">Nesterenkonia rhizosphaerae</name>
    <dbReference type="NCBI Taxonomy" id="1348272"/>
    <lineage>
        <taxon>Bacteria</taxon>
        <taxon>Bacillati</taxon>
        <taxon>Actinomycetota</taxon>
        <taxon>Actinomycetes</taxon>
        <taxon>Micrococcales</taxon>
        <taxon>Micrococcaceae</taxon>
        <taxon>Nesterenkonia</taxon>
    </lineage>
</organism>
<comment type="subcellular location">
    <subcellularLocation>
        <location evidence="1">Membrane</location>
        <topology evidence="1">Multi-pass membrane protein</topology>
    </subcellularLocation>
</comment>
<feature type="transmembrane region" description="Helical" evidence="7">
    <location>
        <begin position="112"/>
        <end position="132"/>
    </location>
</feature>
<evidence type="ECO:0000313" key="9">
    <source>
        <dbReference type="Proteomes" id="UP001500368"/>
    </source>
</evidence>
<dbReference type="Proteomes" id="UP001500368">
    <property type="component" value="Unassembled WGS sequence"/>
</dbReference>
<keyword evidence="5 7" id="KW-1133">Transmembrane helix</keyword>
<evidence type="ECO:0000256" key="6">
    <source>
        <dbReference type="ARBA" id="ARBA00023136"/>
    </source>
</evidence>
<gene>
    <name evidence="8" type="ORF">GCM10025790_13590</name>
</gene>
<dbReference type="RefSeq" id="WP_345477313.1">
    <property type="nucleotide sequence ID" value="NZ_BAABLW010000007.1"/>
</dbReference>
<evidence type="ECO:0000256" key="5">
    <source>
        <dbReference type="ARBA" id="ARBA00022989"/>
    </source>
</evidence>
<accession>A0ABP9FWS2</accession>
<dbReference type="InterPro" id="IPR006043">
    <property type="entry name" value="NCS2"/>
</dbReference>
<evidence type="ECO:0000256" key="1">
    <source>
        <dbReference type="ARBA" id="ARBA00004141"/>
    </source>
</evidence>
<proteinExistence type="inferred from homology"/>
<evidence type="ECO:0000256" key="4">
    <source>
        <dbReference type="ARBA" id="ARBA00022692"/>
    </source>
</evidence>
<feature type="transmembrane region" description="Helical" evidence="7">
    <location>
        <begin position="144"/>
        <end position="162"/>
    </location>
</feature>
<dbReference type="Pfam" id="PF00860">
    <property type="entry name" value="Xan_ur_permease"/>
    <property type="match status" value="1"/>
</dbReference>
<comment type="similarity">
    <text evidence="2">Belongs to the nucleobase:cation symporter-2 (NCS2) (TC 2.A.40) family.</text>
</comment>